<name>I5AXL6_EUBC6</name>
<dbReference type="HOGENOM" id="CLU_1822437_0_0_9"/>
<dbReference type="EMBL" id="CM001487">
    <property type="protein sequence ID" value="EIM58539.1"/>
    <property type="molecule type" value="Genomic_DNA"/>
</dbReference>
<reference evidence="1 2" key="1">
    <citation type="submission" date="2010-08" db="EMBL/GenBank/DDBJ databases">
        <authorList>
            <consortium name="US DOE Joint Genome Institute (JGI-PGF)"/>
            <person name="Lucas S."/>
            <person name="Copeland A."/>
            <person name="Lapidus A."/>
            <person name="Cheng J.-F."/>
            <person name="Bruce D."/>
            <person name="Goodwin L."/>
            <person name="Pitluck S."/>
            <person name="Land M.L."/>
            <person name="Hauser L."/>
            <person name="Chang Y.-J."/>
            <person name="Anderson I.J."/>
            <person name="Johnson E."/>
            <person name="Mulhopadhyay B."/>
            <person name="Kyrpides N."/>
            <person name="Woyke T.J."/>
        </authorList>
    </citation>
    <scope>NUCLEOTIDE SEQUENCE [LARGE SCALE GENOMIC DNA]</scope>
    <source>
        <strain evidence="1 2">6</strain>
    </source>
</reference>
<accession>I5AXL6</accession>
<evidence type="ECO:0000313" key="1">
    <source>
        <dbReference type="EMBL" id="EIM58539.1"/>
    </source>
</evidence>
<organism evidence="1 2">
    <name type="scientific">Eubacterium cellulosolvens (strain ATCC 43171 / JCM 9499 / 6)</name>
    <name type="common">Cillobacterium cellulosolvens</name>
    <dbReference type="NCBI Taxonomy" id="633697"/>
    <lineage>
        <taxon>Bacteria</taxon>
        <taxon>Bacillati</taxon>
        <taxon>Bacillota</taxon>
        <taxon>Clostridia</taxon>
        <taxon>Eubacteriales</taxon>
        <taxon>Eubacteriaceae</taxon>
        <taxon>Eubacterium</taxon>
    </lineage>
</organism>
<protein>
    <submittedName>
        <fullName evidence="1">Uncharacterized protein</fullName>
    </submittedName>
</protein>
<reference evidence="1 2" key="2">
    <citation type="submission" date="2012-02" db="EMBL/GenBank/DDBJ databases">
        <title>Improved High-Quality Draft sequence of Eubacterium cellulosolvens 6.</title>
        <authorList>
            <consortium name="US DOE Joint Genome Institute"/>
            <person name="Lucas S."/>
            <person name="Han J."/>
            <person name="Lapidus A."/>
            <person name="Cheng J.-F."/>
            <person name="Goodwin L."/>
            <person name="Pitluck S."/>
            <person name="Peters L."/>
            <person name="Mikhailova N."/>
            <person name="Gu W."/>
            <person name="Detter J.C."/>
            <person name="Han C."/>
            <person name="Tapia R."/>
            <person name="Land M."/>
            <person name="Hauser L."/>
            <person name="Kyrpides N."/>
            <person name="Ivanova N."/>
            <person name="Pagani I."/>
            <person name="Johnson E."/>
            <person name="Mukhopadhyay B."/>
            <person name="Anderson I."/>
            <person name="Woyke T."/>
        </authorList>
    </citation>
    <scope>NUCLEOTIDE SEQUENCE [LARGE SCALE GENOMIC DNA]</scope>
    <source>
        <strain evidence="1 2">6</strain>
    </source>
</reference>
<dbReference type="Proteomes" id="UP000005753">
    <property type="component" value="Chromosome"/>
</dbReference>
<proteinExistence type="predicted"/>
<sequence>MFSCDECYEMRQPHTAKCPACGKDTFVGRIEGISSVWVCSNCKERVISAGGYPQGCHNEKEYSLVIEKPADKQKWVSLADILKKNVLDTRKYFAHTSTLEIRLRTEACVEVYHAWLAADIPCEMGPQLLRDYPRILDCPYR</sequence>
<keyword evidence="2" id="KW-1185">Reference proteome</keyword>
<evidence type="ECO:0000313" key="2">
    <source>
        <dbReference type="Proteomes" id="UP000005753"/>
    </source>
</evidence>
<dbReference type="STRING" id="633697.EubceDRAFT1_2840"/>
<dbReference type="OrthoDB" id="2081908at2"/>
<gene>
    <name evidence="1" type="ORF">EubceDRAFT1_2840</name>
</gene>
<dbReference type="AlphaFoldDB" id="I5AXL6"/>